<proteinExistence type="predicted"/>
<dbReference type="EMBL" id="BARU01022006">
    <property type="protein sequence ID" value="GAH51839.1"/>
    <property type="molecule type" value="Genomic_DNA"/>
</dbReference>
<protein>
    <submittedName>
        <fullName evidence="1">Uncharacterized protein</fullName>
    </submittedName>
</protein>
<accession>X1HDB1</accession>
<sequence>QTPKAKDINTNEILFPFSGFFLLKIKYLKRDYDK</sequence>
<feature type="non-terminal residue" evidence="1">
    <location>
        <position position="1"/>
    </location>
</feature>
<reference evidence="1" key="1">
    <citation type="journal article" date="2014" name="Front. Microbiol.">
        <title>High frequency of phylogenetically diverse reductive dehalogenase-homologous genes in deep subseafloor sedimentary metagenomes.</title>
        <authorList>
            <person name="Kawai M."/>
            <person name="Futagami T."/>
            <person name="Toyoda A."/>
            <person name="Takaki Y."/>
            <person name="Nishi S."/>
            <person name="Hori S."/>
            <person name="Arai W."/>
            <person name="Tsubouchi T."/>
            <person name="Morono Y."/>
            <person name="Uchiyama I."/>
            <person name="Ito T."/>
            <person name="Fujiyama A."/>
            <person name="Inagaki F."/>
            <person name="Takami H."/>
        </authorList>
    </citation>
    <scope>NUCLEOTIDE SEQUENCE</scope>
    <source>
        <strain evidence="1">Expedition CK06-06</strain>
    </source>
</reference>
<organism evidence="1">
    <name type="scientific">marine sediment metagenome</name>
    <dbReference type="NCBI Taxonomy" id="412755"/>
    <lineage>
        <taxon>unclassified sequences</taxon>
        <taxon>metagenomes</taxon>
        <taxon>ecological metagenomes</taxon>
    </lineage>
</organism>
<gene>
    <name evidence="1" type="ORF">S03H2_35925</name>
</gene>
<evidence type="ECO:0000313" key="1">
    <source>
        <dbReference type="EMBL" id="GAH51839.1"/>
    </source>
</evidence>
<comment type="caution">
    <text evidence="1">The sequence shown here is derived from an EMBL/GenBank/DDBJ whole genome shotgun (WGS) entry which is preliminary data.</text>
</comment>
<name>X1HDB1_9ZZZZ</name>
<dbReference type="AlphaFoldDB" id="X1HDB1"/>